<dbReference type="RefSeq" id="XP_028484520.1">
    <property type="nucleotide sequence ID" value="XM_028626819.1"/>
</dbReference>
<dbReference type="EMBL" id="RCNU01000006">
    <property type="protein sequence ID" value="RWQ94875.1"/>
    <property type="molecule type" value="Genomic_DNA"/>
</dbReference>
<reference evidence="1 2" key="1">
    <citation type="journal article" date="2018" name="Front. Microbiol.">
        <title>Genomic and genetic insights into a cosmopolitan fungus, Paecilomyces variotii (Eurotiales).</title>
        <authorList>
            <person name="Urquhart A.S."/>
            <person name="Mondo S.J."/>
            <person name="Makela M.R."/>
            <person name="Hane J.K."/>
            <person name="Wiebenga A."/>
            <person name="He G."/>
            <person name="Mihaltcheva S."/>
            <person name="Pangilinan J."/>
            <person name="Lipzen A."/>
            <person name="Barry K."/>
            <person name="de Vries R.P."/>
            <person name="Grigoriev I.V."/>
            <person name="Idnurm A."/>
        </authorList>
    </citation>
    <scope>NUCLEOTIDE SEQUENCE [LARGE SCALE GENOMIC DNA]</scope>
    <source>
        <strain evidence="1 2">CBS 101075</strain>
    </source>
</reference>
<dbReference type="VEuPathDB" id="FungiDB:C8Q69DRAFT_273009"/>
<evidence type="ECO:0000313" key="1">
    <source>
        <dbReference type="EMBL" id="RWQ94875.1"/>
    </source>
</evidence>
<organism evidence="1 2">
    <name type="scientific">Byssochlamys spectabilis</name>
    <name type="common">Paecilomyces variotii</name>
    <dbReference type="NCBI Taxonomy" id="264951"/>
    <lineage>
        <taxon>Eukaryota</taxon>
        <taxon>Fungi</taxon>
        <taxon>Dikarya</taxon>
        <taxon>Ascomycota</taxon>
        <taxon>Pezizomycotina</taxon>
        <taxon>Eurotiomycetes</taxon>
        <taxon>Eurotiomycetidae</taxon>
        <taxon>Eurotiales</taxon>
        <taxon>Thermoascaceae</taxon>
        <taxon>Paecilomyces</taxon>
    </lineage>
</organism>
<accession>A0A443HST6</accession>
<comment type="caution">
    <text evidence="1">The sequence shown here is derived from an EMBL/GenBank/DDBJ whole genome shotgun (WGS) entry which is preliminary data.</text>
</comment>
<dbReference type="AlphaFoldDB" id="A0A443HST6"/>
<sequence>MPWTALLFRQSPKLALTIFLSVIIALIDLRILLDWSTGLAQALRLPSPWSPRCTLSAPTWRRNDFPVPRQIPRARRLVRSTGPQSSLPLGDPVCAMRRPTRIGFYDPGRAIYLVDTTIYTTYYIRSYHTSLAGDCPYGRVIEQGPSIICAILLWLDRFPRGPVRYPSPRLSSGEGKHGLASGP</sequence>
<proteinExistence type="predicted"/>
<dbReference type="Proteomes" id="UP000283841">
    <property type="component" value="Unassembled WGS sequence"/>
</dbReference>
<protein>
    <submittedName>
        <fullName evidence="1">Uncharacterized protein</fullName>
    </submittedName>
</protein>
<evidence type="ECO:0000313" key="2">
    <source>
        <dbReference type="Proteomes" id="UP000283841"/>
    </source>
</evidence>
<gene>
    <name evidence="1" type="ORF">C8Q69DRAFT_273009</name>
</gene>
<dbReference type="GeneID" id="39596096"/>
<keyword evidence="2" id="KW-1185">Reference proteome</keyword>
<name>A0A443HST6_BYSSP</name>